<protein>
    <recommendedName>
        <fullName evidence="4">DUF2292 domain-containing protein</fullName>
    </recommendedName>
</protein>
<feature type="compositionally biased region" description="Low complexity" evidence="1">
    <location>
        <begin position="7"/>
        <end position="27"/>
    </location>
</feature>
<dbReference type="Proteomes" id="UP000023435">
    <property type="component" value="Unassembled WGS sequence"/>
</dbReference>
<comment type="caution">
    <text evidence="2">The sequence shown here is derived from an EMBL/GenBank/DDBJ whole genome shotgun (WGS) entry which is preliminary data.</text>
</comment>
<dbReference type="AlphaFoldDB" id="A0A125MN98"/>
<feature type="region of interest" description="Disordered" evidence="1">
    <location>
        <begin position="1"/>
        <end position="42"/>
    </location>
</feature>
<name>A0A125MN98_9GAMM</name>
<organism evidence="2 3">
    <name type="scientific">Lysobacter capsici AZ78</name>
    <dbReference type="NCBI Taxonomy" id="1444315"/>
    <lineage>
        <taxon>Bacteria</taxon>
        <taxon>Pseudomonadati</taxon>
        <taxon>Pseudomonadota</taxon>
        <taxon>Gammaproteobacteria</taxon>
        <taxon>Lysobacterales</taxon>
        <taxon>Lysobacteraceae</taxon>
        <taxon>Lysobacter</taxon>
    </lineage>
</organism>
<dbReference type="OrthoDB" id="6028387at2"/>
<sequence length="107" mass="11614">MNRGPGAKPKAASKATTAATATKPAAATRKRATDDDAQQVSTVRYPIARDPEPEINIVNLSDTEYVLLNAVRELRAGRIEVVIQGSRIVEITRTQRVEVDAAQESWA</sequence>
<evidence type="ECO:0000256" key="1">
    <source>
        <dbReference type="SAM" id="MobiDB-lite"/>
    </source>
</evidence>
<reference evidence="2 3" key="1">
    <citation type="journal article" date="2014" name="Genome Announc.">
        <title>Draft Genome Sequence of Lysobacter capsici AZ78, a Bacterium Antagonistic to Plant-Pathogenic Oomycetes.</title>
        <authorList>
            <person name="Puopolo G."/>
            <person name="Sonego P."/>
            <person name="Engelen K."/>
            <person name="Pertot I."/>
        </authorList>
    </citation>
    <scope>NUCLEOTIDE SEQUENCE [LARGE SCALE GENOMIC DNA]</scope>
    <source>
        <strain evidence="2 3">AZ78</strain>
    </source>
</reference>
<dbReference type="RefSeq" id="WP_036108053.1">
    <property type="nucleotide sequence ID" value="NZ_JAJA02000001.1"/>
</dbReference>
<gene>
    <name evidence="2" type="ORF">AZ78_3457</name>
</gene>
<evidence type="ECO:0008006" key="4">
    <source>
        <dbReference type="Google" id="ProtNLM"/>
    </source>
</evidence>
<evidence type="ECO:0000313" key="3">
    <source>
        <dbReference type="Proteomes" id="UP000023435"/>
    </source>
</evidence>
<evidence type="ECO:0000313" key="2">
    <source>
        <dbReference type="EMBL" id="KWS05903.1"/>
    </source>
</evidence>
<keyword evidence="3" id="KW-1185">Reference proteome</keyword>
<proteinExistence type="predicted"/>
<dbReference type="EMBL" id="JAJA02000001">
    <property type="protein sequence ID" value="KWS05903.1"/>
    <property type="molecule type" value="Genomic_DNA"/>
</dbReference>
<accession>A0A125MN98</accession>